<name>L0DDU9_SINAD</name>
<evidence type="ECO:0000313" key="2">
    <source>
        <dbReference type="Proteomes" id="UP000010798"/>
    </source>
</evidence>
<dbReference type="EMBL" id="CP003364">
    <property type="protein sequence ID" value="AGA26836.1"/>
    <property type="molecule type" value="Genomic_DNA"/>
</dbReference>
<gene>
    <name evidence="1" type="ordered locus">Sinac_2529</name>
</gene>
<dbReference type="OrthoDB" id="10008830at2"/>
<reference evidence="1 2" key="1">
    <citation type="submission" date="2012-02" db="EMBL/GenBank/DDBJ databases">
        <title>Complete sequence of chromosome of Singulisphaera acidiphila DSM 18658.</title>
        <authorList>
            <consortium name="US DOE Joint Genome Institute (JGI-PGF)"/>
            <person name="Lucas S."/>
            <person name="Copeland A."/>
            <person name="Lapidus A."/>
            <person name="Glavina del Rio T."/>
            <person name="Dalin E."/>
            <person name="Tice H."/>
            <person name="Bruce D."/>
            <person name="Goodwin L."/>
            <person name="Pitluck S."/>
            <person name="Peters L."/>
            <person name="Ovchinnikova G."/>
            <person name="Chertkov O."/>
            <person name="Kyrpides N."/>
            <person name="Mavromatis K."/>
            <person name="Ivanova N."/>
            <person name="Brettin T."/>
            <person name="Detter J.C."/>
            <person name="Han C."/>
            <person name="Larimer F."/>
            <person name="Land M."/>
            <person name="Hauser L."/>
            <person name="Markowitz V."/>
            <person name="Cheng J.-F."/>
            <person name="Hugenholtz P."/>
            <person name="Woyke T."/>
            <person name="Wu D."/>
            <person name="Tindall B."/>
            <person name="Pomrenke H."/>
            <person name="Brambilla E."/>
            <person name="Klenk H.-P."/>
            <person name="Eisen J.A."/>
        </authorList>
    </citation>
    <scope>NUCLEOTIDE SEQUENCE [LARGE SCALE GENOMIC DNA]</scope>
    <source>
        <strain evidence="2">ATCC BAA-1392 / DSM 18658 / VKM B-2454 / MOB10</strain>
    </source>
</reference>
<dbReference type="KEGG" id="saci:Sinac_2529"/>
<protein>
    <submittedName>
        <fullName evidence="1">Uncharacterized protein</fullName>
    </submittedName>
</protein>
<dbReference type="AlphaFoldDB" id="L0DDU9"/>
<sequence length="103" mass="11716">MATEREIQEMIARCVSIMVFYYNSGRSAHTKDQMAAEVGAVAHFVKKWRLVDDLRVRILDSVTAEMIARYGSELGVRLDGEFYKAFMDADVPTQNHFPSEALL</sequence>
<organism evidence="1 2">
    <name type="scientific">Singulisphaera acidiphila (strain ATCC BAA-1392 / DSM 18658 / VKM B-2454 / MOB10)</name>
    <dbReference type="NCBI Taxonomy" id="886293"/>
    <lineage>
        <taxon>Bacteria</taxon>
        <taxon>Pseudomonadati</taxon>
        <taxon>Planctomycetota</taxon>
        <taxon>Planctomycetia</taxon>
        <taxon>Isosphaerales</taxon>
        <taxon>Isosphaeraceae</taxon>
        <taxon>Singulisphaera</taxon>
    </lineage>
</organism>
<accession>L0DDU9</accession>
<keyword evidence="2" id="KW-1185">Reference proteome</keyword>
<dbReference type="Proteomes" id="UP000010798">
    <property type="component" value="Chromosome"/>
</dbReference>
<evidence type="ECO:0000313" key="1">
    <source>
        <dbReference type="EMBL" id="AGA26836.1"/>
    </source>
</evidence>
<proteinExistence type="predicted"/>
<dbReference type="RefSeq" id="WP_015245988.1">
    <property type="nucleotide sequence ID" value="NC_019892.1"/>
</dbReference>
<dbReference type="HOGENOM" id="CLU_2261943_0_0_0"/>